<accession>A0AA38RE10</accession>
<proteinExistence type="predicted"/>
<name>A0AA38RE10_9PEZI</name>
<dbReference type="EMBL" id="JANBVO010000157">
    <property type="protein sequence ID" value="KAJ9129631.1"/>
    <property type="molecule type" value="Genomic_DNA"/>
</dbReference>
<gene>
    <name evidence="2" type="ORF">NKR23_g12496</name>
</gene>
<feature type="compositionally biased region" description="Polar residues" evidence="1">
    <location>
        <begin position="250"/>
        <end position="273"/>
    </location>
</feature>
<dbReference type="AlphaFoldDB" id="A0AA38RE10"/>
<reference evidence="2" key="1">
    <citation type="submission" date="2022-07" db="EMBL/GenBank/DDBJ databases">
        <title>Fungi with potential for degradation of polypropylene.</title>
        <authorList>
            <person name="Gostincar C."/>
        </authorList>
    </citation>
    <scope>NUCLEOTIDE SEQUENCE</scope>
    <source>
        <strain evidence="2">EXF-13308</strain>
    </source>
</reference>
<evidence type="ECO:0000256" key="1">
    <source>
        <dbReference type="SAM" id="MobiDB-lite"/>
    </source>
</evidence>
<feature type="region of interest" description="Disordered" evidence="1">
    <location>
        <begin position="250"/>
        <end position="281"/>
    </location>
</feature>
<keyword evidence="3" id="KW-1185">Reference proteome</keyword>
<evidence type="ECO:0000313" key="2">
    <source>
        <dbReference type="EMBL" id="KAJ9129631.1"/>
    </source>
</evidence>
<dbReference type="Proteomes" id="UP001174694">
    <property type="component" value="Unassembled WGS sequence"/>
</dbReference>
<comment type="caution">
    <text evidence="2">The sequence shown here is derived from an EMBL/GenBank/DDBJ whole genome shotgun (WGS) entry which is preliminary data.</text>
</comment>
<organism evidence="2 3">
    <name type="scientific">Pleurostoma richardsiae</name>
    <dbReference type="NCBI Taxonomy" id="41990"/>
    <lineage>
        <taxon>Eukaryota</taxon>
        <taxon>Fungi</taxon>
        <taxon>Dikarya</taxon>
        <taxon>Ascomycota</taxon>
        <taxon>Pezizomycotina</taxon>
        <taxon>Sordariomycetes</taxon>
        <taxon>Sordariomycetidae</taxon>
        <taxon>Calosphaeriales</taxon>
        <taxon>Pleurostomataceae</taxon>
        <taxon>Pleurostoma</taxon>
    </lineage>
</organism>
<sequence length="304" mass="33970">MTAAPCASQSRQSVNLYYLSSFLIAYALARCRFRGDYINLLHSFQDRKFRSVLVGKLAWLEEHFEIDIGFPENNDRDIALRSRNVYDRSVSSNEDGSAPFTVYEPWYSDEPGDINLQKPKEVWDAVKHIIPAISSVSIQEPRNLASWDRDDMGCLVYVMLGIGLALRRRHLSDQTIRGLNLGLAVQIGFFAVDNGPKARHILRLLPPVPTEKGFDSALMKTLANVDCNMAAMRTQFEGFLKENREKCSLEGSSAQGSAGEQISSAMDNASGGKTSVAKGDRENDTWFDSRTDCVHLDNDCNECT</sequence>
<protein>
    <submittedName>
        <fullName evidence="2">Uncharacterized protein</fullName>
    </submittedName>
</protein>
<evidence type="ECO:0000313" key="3">
    <source>
        <dbReference type="Proteomes" id="UP001174694"/>
    </source>
</evidence>